<name>A0A5M8FN14_9GAMM</name>
<dbReference type="EMBL" id="VWXX01000013">
    <property type="protein sequence ID" value="KAA6185086.1"/>
    <property type="molecule type" value="Genomic_DNA"/>
</dbReference>
<sequence length="117" mass="12668">MRIAVTSQNFRSITSHAGKSRRFLIYDLAPGQAPLEVDRLDLPKEMSLHEYHGDDHPLYGLGLDLILTGGAGNGFRQRMARKGIDVIATSETDIERALSVIASGQPLPAAAPHAHQA</sequence>
<evidence type="ECO:0000259" key="2">
    <source>
        <dbReference type="Pfam" id="PF02579"/>
    </source>
</evidence>
<dbReference type="Pfam" id="PF02579">
    <property type="entry name" value="Nitro_FeMo-Co"/>
    <property type="match status" value="1"/>
</dbReference>
<dbReference type="InterPro" id="IPR003731">
    <property type="entry name" value="Di-Nase_FeMo-co_biosynth"/>
</dbReference>
<dbReference type="OrthoDB" id="9797941at2"/>
<dbReference type="Gene3D" id="3.30.420.130">
    <property type="entry name" value="Dinitrogenase iron-molybdenum cofactor biosynthesis domain"/>
    <property type="match status" value="1"/>
</dbReference>
<evidence type="ECO:0000256" key="1">
    <source>
        <dbReference type="ARBA" id="ARBA00023231"/>
    </source>
</evidence>
<keyword evidence="4" id="KW-1185">Reference proteome</keyword>
<organism evidence="3 4">
    <name type="scientific">Thiohalocapsa marina</name>
    <dbReference type="NCBI Taxonomy" id="424902"/>
    <lineage>
        <taxon>Bacteria</taxon>
        <taxon>Pseudomonadati</taxon>
        <taxon>Pseudomonadota</taxon>
        <taxon>Gammaproteobacteria</taxon>
        <taxon>Chromatiales</taxon>
        <taxon>Chromatiaceae</taxon>
        <taxon>Thiohalocapsa</taxon>
    </lineage>
</organism>
<reference evidence="3 4" key="1">
    <citation type="submission" date="2019-09" db="EMBL/GenBank/DDBJ databases">
        <title>Whole-genome sequence of the purple sulfur bacterium Thiohalocapsa marina DSM 19078.</title>
        <authorList>
            <person name="Kyndt J.A."/>
            <person name="Meyer T.E."/>
        </authorList>
    </citation>
    <scope>NUCLEOTIDE SEQUENCE [LARGE SCALE GENOMIC DNA]</scope>
    <source>
        <strain evidence="3 4">DSM 19078</strain>
    </source>
</reference>
<evidence type="ECO:0000313" key="3">
    <source>
        <dbReference type="EMBL" id="KAA6185086.1"/>
    </source>
</evidence>
<protein>
    <submittedName>
        <fullName evidence="3">Nitrogen fixation protein</fullName>
    </submittedName>
</protein>
<dbReference type="InterPro" id="IPR036105">
    <property type="entry name" value="DiNase_FeMo-co_biosyn_sf"/>
</dbReference>
<dbReference type="AlphaFoldDB" id="A0A5M8FN14"/>
<dbReference type="SUPFAM" id="SSF53146">
    <property type="entry name" value="Nitrogenase accessory factor-like"/>
    <property type="match status" value="1"/>
</dbReference>
<proteinExistence type="predicted"/>
<keyword evidence="1" id="KW-0535">Nitrogen fixation</keyword>
<evidence type="ECO:0000313" key="4">
    <source>
        <dbReference type="Proteomes" id="UP000322981"/>
    </source>
</evidence>
<dbReference type="Proteomes" id="UP000322981">
    <property type="component" value="Unassembled WGS sequence"/>
</dbReference>
<accession>A0A5M8FN14</accession>
<feature type="domain" description="Dinitrogenase iron-molybdenum cofactor biosynthesis" evidence="2">
    <location>
        <begin position="13"/>
        <end position="99"/>
    </location>
</feature>
<comment type="caution">
    <text evidence="3">The sequence shown here is derived from an EMBL/GenBank/DDBJ whole genome shotgun (WGS) entry which is preliminary data.</text>
</comment>
<gene>
    <name evidence="3" type="ORF">F2Q65_10175</name>
</gene>
<dbReference type="RefSeq" id="WP_150093001.1">
    <property type="nucleotide sequence ID" value="NZ_JBFUOH010000048.1"/>
</dbReference>